<keyword evidence="2" id="KW-1185">Reference proteome</keyword>
<evidence type="ECO:0000313" key="1">
    <source>
        <dbReference type="EMBL" id="KAK0150585.1"/>
    </source>
</evidence>
<proteinExistence type="predicted"/>
<dbReference type="EMBL" id="JAOPHQ010001459">
    <property type="protein sequence ID" value="KAK0150585.1"/>
    <property type="molecule type" value="Genomic_DNA"/>
</dbReference>
<evidence type="ECO:0000313" key="2">
    <source>
        <dbReference type="Proteomes" id="UP001174136"/>
    </source>
</evidence>
<dbReference type="CDD" id="cd12547">
    <property type="entry name" value="RRM1_2_PAR10"/>
    <property type="match status" value="1"/>
</dbReference>
<dbReference type="Proteomes" id="UP001174136">
    <property type="component" value="Unassembled WGS sequence"/>
</dbReference>
<protein>
    <submittedName>
        <fullName evidence="1">Poly [ADP-ribose] polymerase 10</fullName>
    </submittedName>
</protein>
<dbReference type="AlphaFoldDB" id="A0AA47N2M1"/>
<sequence>MPVENEEKTVEVRGLPEEVDKELLLLYFTNKRRSGGGPLVSVEKKGDHAFLVFEEAEGKANLYTLINVFVSHTVAMRVLSKEHHVIYNTEITVRRPATKDQRRLLLCGIQPNTCMELLELYVENVMEVDVDDYTLSRLPGRDAVLIHLNQPLATDFYSLSNEISKKPLDGSAFTLEQIDQTDSILVENLHPGVTVRTLTLHFEGSQASNQKVKEVVMLSESTARVSFVHFEGKSFCCTTTFHTVDHILNHPHKLDDATLTVSPYYDFNQPLACQAQSDPSQIGQIVSSDDAAESKVHVLDSVQTQASSPPVNIVGIDIQSSQQTALANVNSNMEDIEIVDRNMEEGTEVRPETHLVDIAILDSVKLKLFQMSTLSQDIHQTHPNINMQIKDDAISLTGLDKQALEQLQTTIVNFLGEMAQATLTVGTEKAKFLEHNEVREKLLQTFTQLGITAVYTVVHKVVMVTSLSQELASQACAWLTSQLCAFCIPVEKEYECMLYSEEWSAFVQTLGLCSARVTEDGRNVDVLTLKGLENEKRSKVTEFLLTPIEQEKFIAMEPGMLKYVQMYFHQLMSDMTEVVILLIETKALCGLRIQGLAGHCQNAQELLQSMVSSVYTKTLTVNRPGAARFLVEMEGTSILNEMRAKFQVCISLDKVHWAPLQSQDIFEVAWKLMSHRNFQKVASARTAASLHSASTDNGASAQGSIFRWLSGISFFCA</sequence>
<gene>
    <name evidence="1" type="primary">PARP10_0</name>
    <name evidence="1" type="ORF">N1851_008309</name>
</gene>
<organism evidence="1 2">
    <name type="scientific">Merluccius polli</name>
    <name type="common">Benguela hake</name>
    <name type="synonym">Merluccius cadenati</name>
    <dbReference type="NCBI Taxonomy" id="89951"/>
    <lineage>
        <taxon>Eukaryota</taxon>
        <taxon>Metazoa</taxon>
        <taxon>Chordata</taxon>
        <taxon>Craniata</taxon>
        <taxon>Vertebrata</taxon>
        <taxon>Euteleostomi</taxon>
        <taxon>Actinopterygii</taxon>
        <taxon>Neopterygii</taxon>
        <taxon>Teleostei</taxon>
        <taxon>Neoteleostei</taxon>
        <taxon>Acanthomorphata</taxon>
        <taxon>Zeiogadaria</taxon>
        <taxon>Gadariae</taxon>
        <taxon>Gadiformes</taxon>
        <taxon>Gadoidei</taxon>
        <taxon>Merlucciidae</taxon>
        <taxon>Merluccius</taxon>
    </lineage>
</organism>
<dbReference type="InterPro" id="IPR034464">
    <property type="entry name" value="PAR10_RRM1_2"/>
</dbReference>
<accession>A0AA47N2M1</accession>
<reference evidence="1" key="1">
    <citation type="journal article" date="2023" name="Front. Mar. Sci.">
        <title>A new Merluccius polli reference genome to investigate the effects of global change in West African waters.</title>
        <authorList>
            <person name="Mateo J.L."/>
            <person name="Blanco-Fernandez C."/>
            <person name="Garcia-Vazquez E."/>
            <person name="Machado-Schiaffino G."/>
        </authorList>
    </citation>
    <scope>NUCLEOTIDE SEQUENCE</scope>
    <source>
        <strain evidence="1">C29</strain>
        <tissue evidence="1">Fin</tissue>
    </source>
</reference>
<dbReference type="InterPro" id="IPR012677">
    <property type="entry name" value="Nucleotide-bd_a/b_plait_sf"/>
</dbReference>
<dbReference type="Pfam" id="PF23085">
    <property type="entry name" value="RRM_PARP14_3"/>
    <property type="match status" value="1"/>
</dbReference>
<dbReference type="Gene3D" id="3.30.70.330">
    <property type="match status" value="2"/>
</dbReference>
<name>A0AA47N2M1_MERPO</name>
<comment type="caution">
    <text evidence="1">The sequence shown here is derived from an EMBL/GenBank/DDBJ whole genome shotgun (WGS) entry which is preliminary data.</text>
</comment>